<dbReference type="PANTHER" id="PTHR32063">
    <property type="match status" value="1"/>
</dbReference>
<organism evidence="2 3">
    <name type="scientific">Acidithiobacillus ferrooxidans</name>
    <name type="common">Thiobacillus ferrooxidans</name>
    <dbReference type="NCBI Taxonomy" id="920"/>
    <lineage>
        <taxon>Bacteria</taxon>
        <taxon>Pseudomonadati</taxon>
        <taxon>Pseudomonadota</taxon>
        <taxon>Acidithiobacillia</taxon>
        <taxon>Acidithiobacillales</taxon>
        <taxon>Acidithiobacillaceae</taxon>
        <taxon>Acidithiobacillus</taxon>
    </lineage>
</organism>
<protein>
    <submittedName>
        <fullName evidence="2">AcrB/AcrD/AcrF family protein</fullName>
    </submittedName>
</protein>
<keyword evidence="1" id="KW-0472">Membrane</keyword>
<dbReference type="SUPFAM" id="SSF82693">
    <property type="entry name" value="Multidrug efflux transporter AcrB pore domain, PN1, PN2, PC1 and PC2 subdomains"/>
    <property type="match status" value="3"/>
</dbReference>
<proteinExistence type="predicted"/>
<feature type="transmembrane region" description="Helical" evidence="1">
    <location>
        <begin position="876"/>
        <end position="896"/>
    </location>
</feature>
<dbReference type="GO" id="GO:0005886">
    <property type="term" value="C:plasma membrane"/>
    <property type="evidence" value="ECO:0007669"/>
    <property type="project" value="TreeGrafter"/>
</dbReference>
<dbReference type="Pfam" id="PF00873">
    <property type="entry name" value="ACR_tran"/>
    <property type="match status" value="1"/>
</dbReference>
<dbReference type="SUPFAM" id="SSF82714">
    <property type="entry name" value="Multidrug efflux transporter AcrB TolC docking domain, DN and DC subdomains"/>
    <property type="match status" value="2"/>
</dbReference>
<feature type="transmembrane region" description="Helical" evidence="1">
    <location>
        <begin position="336"/>
        <end position="353"/>
    </location>
</feature>
<keyword evidence="1" id="KW-0812">Transmembrane</keyword>
<evidence type="ECO:0000256" key="1">
    <source>
        <dbReference type="SAM" id="Phobius"/>
    </source>
</evidence>
<feature type="transmembrane region" description="Helical" evidence="1">
    <location>
        <begin position="463"/>
        <end position="490"/>
    </location>
</feature>
<evidence type="ECO:0000313" key="2">
    <source>
        <dbReference type="EMBL" id="PZD80321.1"/>
    </source>
</evidence>
<feature type="transmembrane region" description="Helical" evidence="1">
    <location>
        <begin position="12"/>
        <end position="30"/>
    </location>
</feature>
<dbReference type="RefSeq" id="WP_009566515.1">
    <property type="nucleotide sequence ID" value="NZ_AP025160.1"/>
</dbReference>
<feature type="transmembrane region" description="Helical" evidence="1">
    <location>
        <begin position="850"/>
        <end position="869"/>
    </location>
</feature>
<dbReference type="GeneID" id="65282241"/>
<dbReference type="OrthoDB" id="5287126at2"/>
<comment type="caution">
    <text evidence="2">The sequence shown here is derived from an EMBL/GenBank/DDBJ whole genome shotgun (WGS) entry which is preliminary data.</text>
</comment>
<dbReference type="EMBL" id="QKQP01000006">
    <property type="protein sequence ID" value="PZD80321.1"/>
    <property type="molecule type" value="Genomic_DNA"/>
</dbReference>
<evidence type="ECO:0000313" key="3">
    <source>
        <dbReference type="Proteomes" id="UP000248886"/>
    </source>
</evidence>
<feature type="transmembrane region" description="Helical" evidence="1">
    <location>
        <begin position="523"/>
        <end position="543"/>
    </location>
</feature>
<keyword evidence="1" id="KW-1133">Transmembrane helix</keyword>
<dbReference type="InterPro" id="IPR001036">
    <property type="entry name" value="Acrflvin-R"/>
</dbReference>
<dbReference type="Proteomes" id="UP000248886">
    <property type="component" value="Unassembled WGS sequence"/>
</dbReference>
<dbReference type="SUPFAM" id="SSF82866">
    <property type="entry name" value="Multidrug efflux transporter AcrB transmembrane domain"/>
    <property type="match status" value="2"/>
</dbReference>
<dbReference type="Gene3D" id="3.30.70.1320">
    <property type="entry name" value="Multidrug efflux transporter AcrB pore domain like"/>
    <property type="match status" value="1"/>
</dbReference>
<feature type="transmembrane region" description="Helical" evidence="1">
    <location>
        <begin position="360"/>
        <end position="381"/>
    </location>
</feature>
<feature type="transmembrane region" description="Helical" evidence="1">
    <location>
        <begin position="979"/>
        <end position="1005"/>
    </location>
</feature>
<name>A0A2W1KLU4_ACIFR</name>
<sequence length="1036" mass="109677">MNFSALFIRRPVMTVILVLGLVLYGIFSFTNMPVALLPSVDFPTVLVAASLPGASPQTMASAVATPLEKQFSSIPGLSSMSSVNNQGSTRVILQFDLSQNIDVATQNVQNAVTQASHLLPPGMPSLPFVKQLNPSAAPIEFIALAAPNMPIYQLNQYAVDKVVPAISGIPGVAQVQVFGEQNYAVRIHANPFAMQAHGISLQALTQAISSHNVNLPQGTVLGAVRNYAVNVHGQLHDAEAFAGMPITFANGAVVPLADIAEVRNGVDNDQIASWIGGQRALILAVVRQPDADTVAISDAIQKRLPLLSASLPGGAHMTVVYNKADYIRAAVEEVEVTLLLASILVAGVLWLFLRRGSPTLIGALAIPASILGTFAIIYELGYTLNTLTLLALTLSVGFVVDDAVVMLENIARHEENGEEPYQAAFVGSREIGFTVISMTLSLAVVFLPFLVMGGIIGRLFREFGITIAVVILLSGLISLTLTPMLCARYLRVKHQGQSRFERGFIRLRDWYGRSLRTMLGHRGWVYGGALLSLLAMIGLFIILPKGFIPTEDSGMIMGNLEYPQGISFAQLEKTQQAIAAAVGHNAAVQTVMSSAGQGAGAFGSGNSGRLIIRLKPLGERPSGTQVIAELRQAVSHFAGVQASFQLPPAIQMGPVSSQSNYQYILQSEDQDSLNAAAPKLVAALRKVPGLQAVNSDLQLANPEIEVHILHQRAQALGVTPEIIEQALNFAFGGTQVGTIYASTNQYEVILDLARQFQTNLGALAAITVPGSAGLVPLAALAHFAYGVGPLSISHYNGLPSVTISFNLAPGVSLGNATQAVQDTAAKILPADVQGEFGGSAAAFSQSTGSLPMLLLATVALIYAILAILYEDFIHPLTILTALPLAGFGALLALWIFHQELDLFSFVGIIMLVGLVKKNGIIMVDFAVHRRREGATAVDAMVDACITRFRPIMMTNLAAVLGILPIAIGIGAGAESRVPLGVAVAGGIIVSQFLTLYVTPAFYVLFEGWKGRWKGHMVVSEPAAEGVGSAISPNCDI</sequence>
<gene>
    <name evidence="2" type="ORF">DN052_12515</name>
</gene>
<dbReference type="AlphaFoldDB" id="A0A2W1KLU4"/>
<dbReference type="OMA" id="QACLMRF"/>
<dbReference type="InterPro" id="IPR027463">
    <property type="entry name" value="AcrB_DN_DC_subdom"/>
</dbReference>
<feature type="transmembrane region" description="Helical" evidence="1">
    <location>
        <begin position="956"/>
        <end position="973"/>
    </location>
</feature>
<dbReference type="Gene3D" id="3.30.70.1440">
    <property type="entry name" value="Multidrug efflux transporter AcrB pore domain"/>
    <property type="match status" value="1"/>
</dbReference>
<dbReference type="PANTHER" id="PTHR32063:SF21">
    <property type="entry name" value="MULTIDRUG RESISTANCE PROTEIN MDTB"/>
    <property type="match status" value="1"/>
</dbReference>
<dbReference type="FunFam" id="3.30.70.1430:FF:000001">
    <property type="entry name" value="Efflux pump membrane transporter"/>
    <property type="match status" value="1"/>
</dbReference>
<accession>A0A2W1KLU4</accession>
<dbReference type="GO" id="GO:0042910">
    <property type="term" value="F:xenobiotic transmembrane transporter activity"/>
    <property type="evidence" value="ECO:0007669"/>
    <property type="project" value="TreeGrafter"/>
</dbReference>
<dbReference type="Gene3D" id="3.30.2090.10">
    <property type="entry name" value="Multidrug efflux transporter AcrB TolC docking domain, DN and DC subdomains"/>
    <property type="match status" value="2"/>
</dbReference>
<dbReference type="PRINTS" id="PR00702">
    <property type="entry name" value="ACRIFLAVINRP"/>
</dbReference>
<reference evidence="2 3" key="1">
    <citation type="submission" date="2018-06" db="EMBL/GenBank/DDBJ databases">
        <title>Draft sequence of Acidithiobacillus ferrooxidans CCM 4253.</title>
        <authorList>
            <person name="Moya-Beltran A."/>
            <person name="Castro M."/>
            <person name="Covarrubias P.C."/>
            <person name="Issotta F."/>
            <person name="Janiczek O."/>
            <person name="Mandl M."/>
            <person name="Kucera J."/>
            <person name="Quatrini R."/>
        </authorList>
    </citation>
    <scope>NUCLEOTIDE SEQUENCE [LARGE SCALE GENOMIC DNA]</scope>
    <source>
        <strain evidence="2 3">CCM 4253</strain>
    </source>
</reference>
<dbReference type="Gene3D" id="1.20.1640.10">
    <property type="entry name" value="Multidrug efflux transporter AcrB transmembrane domain"/>
    <property type="match status" value="2"/>
</dbReference>
<feature type="transmembrane region" description="Helical" evidence="1">
    <location>
        <begin position="902"/>
        <end position="923"/>
    </location>
</feature>
<dbReference type="Gene3D" id="3.30.70.1430">
    <property type="entry name" value="Multidrug efflux transporter AcrB pore domain"/>
    <property type="match status" value="2"/>
</dbReference>
<feature type="transmembrane region" description="Helical" evidence="1">
    <location>
        <begin position="431"/>
        <end position="457"/>
    </location>
</feature>